<evidence type="ECO:0000256" key="1">
    <source>
        <dbReference type="ARBA" id="ARBA00006767"/>
    </source>
</evidence>
<dbReference type="SUPFAM" id="SSF50249">
    <property type="entry name" value="Nucleic acid-binding proteins"/>
    <property type="match status" value="4"/>
</dbReference>
<comment type="caution">
    <text evidence="6">The sequence shown here is derived from an EMBL/GenBank/DDBJ whole genome shotgun (WGS) entry which is preliminary data.</text>
</comment>
<evidence type="ECO:0000256" key="3">
    <source>
        <dbReference type="ARBA" id="ARBA00023274"/>
    </source>
</evidence>
<dbReference type="InterPro" id="IPR057302">
    <property type="entry name" value="Rrp5_S1"/>
</dbReference>
<dbReference type="Pfam" id="PF23459">
    <property type="entry name" value="S1_RRP5"/>
    <property type="match status" value="1"/>
</dbReference>
<evidence type="ECO:0000259" key="4">
    <source>
        <dbReference type="PROSITE" id="PS50126"/>
    </source>
</evidence>
<dbReference type="Pfam" id="PF00575">
    <property type="entry name" value="S1"/>
    <property type="match status" value="1"/>
</dbReference>
<dbReference type="PROSITE" id="PS50126">
    <property type="entry name" value="S1"/>
    <property type="match status" value="3"/>
</dbReference>
<keyword evidence="3" id="KW-0687">Ribonucleoprotein</keyword>
<dbReference type="GO" id="GO:0022627">
    <property type="term" value="C:cytosolic small ribosomal subunit"/>
    <property type="evidence" value="ECO:0007669"/>
    <property type="project" value="TreeGrafter"/>
</dbReference>
<keyword evidence="7" id="KW-1185">Reference proteome</keyword>
<evidence type="ECO:0000313" key="7">
    <source>
        <dbReference type="Proteomes" id="UP000231962"/>
    </source>
</evidence>
<evidence type="ECO:0000313" key="5">
    <source>
        <dbReference type="EMBL" id="PJZ68743.1"/>
    </source>
</evidence>
<dbReference type="GO" id="GO:0006412">
    <property type="term" value="P:translation"/>
    <property type="evidence" value="ECO:0007669"/>
    <property type="project" value="TreeGrafter"/>
</dbReference>
<dbReference type="EMBL" id="NPDZ01000001">
    <property type="protein sequence ID" value="PJZ75098.1"/>
    <property type="molecule type" value="Genomic_DNA"/>
</dbReference>
<feature type="domain" description="S1 motif" evidence="4">
    <location>
        <begin position="273"/>
        <end position="342"/>
    </location>
</feature>
<dbReference type="RefSeq" id="WP_100714758.1">
    <property type="nucleotide sequence ID" value="NZ_NPDY01000016.1"/>
</dbReference>
<dbReference type="GO" id="GO:0003735">
    <property type="term" value="F:structural constituent of ribosome"/>
    <property type="evidence" value="ECO:0007669"/>
    <property type="project" value="TreeGrafter"/>
</dbReference>
<keyword evidence="2 6" id="KW-0689">Ribosomal protein</keyword>
<dbReference type="EMBL" id="NPDY01000016">
    <property type="protein sequence ID" value="PJZ68743.1"/>
    <property type="molecule type" value="Genomic_DNA"/>
</dbReference>
<dbReference type="Proteomes" id="UP000231990">
    <property type="component" value="Unassembled WGS sequence"/>
</dbReference>
<evidence type="ECO:0000313" key="8">
    <source>
        <dbReference type="Proteomes" id="UP000231990"/>
    </source>
</evidence>
<dbReference type="Gene3D" id="2.40.50.140">
    <property type="entry name" value="Nucleic acid-binding proteins"/>
    <property type="match status" value="3"/>
</dbReference>
<accession>A0A2M9ZSN2</accession>
<dbReference type="InterPro" id="IPR003029">
    <property type="entry name" value="S1_domain"/>
</dbReference>
<gene>
    <name evidence="5" type="ORF">CH360_14410</name>
    <name evidence="6" type="ORF">CH373_03530</name>
</gene>
<proteinExistence type="inferred from homology"/>
<comment type="similarity">
    <text evidence="1">Belongs to the bacterial ribosomal protein bS1 family.</text>
</comment>
<dbReference type="PANTHER" id="PTHR10724">
    <property type="entry name" value="30S RIBOSOMAL PROTEIN S1"/>
    <property type="match status" value="1"/>
</dbReference>
<dbReference type="Proteomes" id="UP000231962">
    <property type="component" value="Unassembled WGS sequence"/>
</dbReference>
<reference evidence="7 8" key="1">
    <citation type="submission" date="2017-07" db="EMBL/GenBank/DDBJ databases">
        <title>Leptospira spp. isolated from tropical soils.</title>
        <authorList>
            <person name="Thibeaux R."/>
            <person name="Iraola G."/>
            <person name="Ferres I."/>
            <person name="Bierque E."/>
            <person name="Girault D."/>
            <person name="Soupe-Gilbert M.-E."/>
            <person name="Picardeau M."/>
            <person name="Goarant C."/>
        </authorList>
    </citation>
    <scope>NUCLEOTIDE SEQUENCE [LARGE SCALE GENOMIC DNA]</scope>
    <source>
        <strain evidence="6 8">FH1-B-B1</strain>
        <strain evidence="5 7">FH1-B-C1</strain>
    </source>
</reference>
<dbReference type="PANTHER" id="PTHR10724:SF7">
    <property type="entry name" value="SMALL RIBOSOMAL SUBUNIT PROTEIN BS1C"/>
    <property type="match status" value="1"/>
</dbReference>
<organism evidence="6 8">
    <name type="scientific">Leptospira perolatii</name>
    <dbReference type="NCBI Taxonomy" id="2023191"/>
    <lineage>
        <taxon>Bacteria</taxon>
        <taxon>Pseudomonadati</taxon>
        <taxon>Spirochaetota</taxon>
        <taxon>Spirochaetia</taxon>
        <taxon>Leptospirales</taxon>
        <taxon>Leptospiraceae</taxon>
        <taxon>Leptospira</taxon>
    </lineage>
</organism>
<feature type="domain" description="S1 motif" evidence="4">
    <location>
        <begin position="189"/>
        <end position="257"/>
    </location>
</feature>
<name>A0A2M9ZSN2_9LEPT</name>
<evidence type="ECO:0000256" key="2">
    <source>
        <dbReference type="ARBA" id="ARBA00022980"/>
    </source>
</evidence>
<dbReference type="InterPro" id="IPR050437">
    <property type="entry name" value="Ribos_protein_bS1-like"/>
</dbReference>
<dbReference type="AlphaFoldDB" id="A0A2M9ZSN2"/>
<dbReference type="InterPro" id="IPR012340">
    <property type="entry name" value="NA-bd_OB-fold"/>
</dbReference>
<dbReference type="GO" id="GO:0003729">
    <property type="term" value="F:mRNA binding"/>
    <property type="evidence" value="ECO:0007669"/>
    <property type="project" value="TreeGrafter"/>
</dbReference>
<evidence type="ECO:0000313" key="6">
    <source>
        <dbReference type="EMBL" id="PJZ75098.1"/>
    </source>
</evidence>
<protein>
    <submittedName>
        <fullName evidence="6">30S ribosomal protein S1</fullName>
    </submittedName>
</protein>
<sequence>MKDSQKELFEKLLEESFRKKAALETGAKVTAVVTSAKSDYVFIKAKETGVTGIIASEEFSELPKSGEQVEAYFLRESAGDQYFTTCLIGDTIDKDLISIAFQSEIPILGHIVAENEAGVEVRLGDGVGFCPFSQLDQELRKQGSAVGKKIRFLVQDIGPKGKIILSQKKIADKERDAKLSVLKSELKVGMFVTCKVKSVHNFGLIVEADGLTALVPTSEATFKKNVDLAKEFHPGQVLRAKVLKLDWVENKHSFTIKDFINDPWAQNIPLKEGDIVSCTVESIKPFGIFVKINENFSGLVPNRETGISSRVPLNQHFKPGDSIRAFVMEVNLAKKQISLSILKAKEIEDRMGYSGFLTEETSSTSSFGAILAKSLSQGKKK</sequence>
<dbReference type="SMART" id="SM00316">
    <property type="entry name" value="S1"/>
    <property type="match status" value="4"/>
</dbReference>
<feature type="domain" description="S1 motif" evidence="4">
    <location>
        <begin position="104"/>
        <end position="168"/>
    </location>
</feature>
<dbReference type="OrthoDB" id="9810507at2"/>